<dbReference type="Pfam" id="PF07680">
    <property type="entry name" value="DoxA"/>
    <property type="match status" value="1"/>
</dbReference>
<proteinExistence type="predicted"/>
<keyword evidence="1" id="KW-0472">Membrane</keyword>
<gene>
    <name evidence="4" type="primary">tqo</name>
</gene>
<dbReference type="GO" id="GO:0005886">
    <property type="term" value="C:plasma membrane"/>
    <property type="evidence" value="ECO:0007669"/>
    <property type="project" value="TreeGrafter"/>
</dbReference>
<evidence type="ECO:0000259" key="3">
    <source>
        <dbReference type="Pfam" id="PF07680"/>
    </source>
</evidence>
<feature type="transmembrane region" description="Helical" evidence="1">
    <location>
        <begin position="202"/>
        <end position="221"/>
    </location>
</feature>
<feature type="transmembrane region" description="Helical" evidence="1">
    <location>
        <begin position="20"/>
        <end position="40"/>
    </location>
</feature>
<accession>A0A411F1Y3</accession>
<protein>
    <submittedName>
        <fullName evidence="4">Tqo</fullName>
    </submittedName>
</protein>
<dbReference type="InterPro" id="IPR017192">
    <property type="entry name" value="ThioSO4-Q_OxRdtase_DoxA/D"/>
</dbReference>
<dbReference type="OMA" id="HGHWMAY"/>
<reference evidence="4" key="1">
    <citation type="submission" date="2018-11" db="EMBL/GenBank/DDBJ databases">
        <authorList>
            <person name="Wang R."/>
            <person name="Lin J."/>
            <person name="Lin J."/>
            <person name="Chen L."/>
        </authorList>
    </citation>
    <scope>NUCLEOTIDE SEQUENCE</scope>
    <source>
        <strain evidence="4">MTH-04</strain>
    </source>
</reference>
<dbReference type="RefSeq" id="WP_014002953.1">
    <property type="nucleotide sequence ID" value="NZ_CP026328.2"/>
</dbReference>
<dbReference type="PANTHER" id="PTHR33452">
    <property type="entry name" value="OXIDOREDUCTASE CATD-RELATED"/>
    <property type="match status" value="1"/>
</dbReference>
<dbReference type="Pfam" id="PF04173">
    <property type="entry name" value="DoxD"/>
    <property type="match status" value="1"/>
</dbReference>
<organism evidence="4">
    <name type="scientific">Acidithiobacillus caldus</name>
    <dbReference type="NCBI Taxonomy" id="33059"/>
    <lineage>
        <taxon>Bacteria</taxon>
        <taxon>Pseudomonadati</taxon>
        <taxon>Pseudomonadota</taxon>
        <taxon>Acidithiobacillia</taxon>
        <taxon>Acidithiobacillales</taxon>
        <taxon>Acidithiobacillaceae</taxon>
        <taxon>Acidithiobacillus</taxon>
    </lineage>
</organism>
<evidence type="ECO:0000313" key="4">
    <source>
        <dbReference type="EMBL" id="QBA86158.1"/>
    </source>
</evidence>
<keyword evidence="1" id="KW-0812">Transmembrane</keyword>
<feature type="domain" description="TQO small subunit DoxD" evidence="2">
    <location>
        <begin position="29"/>
        <end position="180"/>
    </location>
</feature>
<feature type="transmembrane region" description="Helical" evidence="1">
    <location>
        <begin position="116"/>
        <end position="134"/>
    </location>
</feature>
<dbReference type="PANTHER" id="PTHR33452:SF1">
    <property type="entry name" value="INNER MEMBRANE PROTEIN YPHA-RELATED"/>
    <property type="match status" value="1"/>
</dbReference>
<feature type="transmembrane region" description="Helical" evidence="1">
    <location>
        <begin position="89"/>
        <end position="109"/>
    </location>
</feature>
<dbReference type="PIRSF" id="PIRSF037390">
    <property type="entry name" value="Thiosulph_Quin_oxidored_DoxA-D"/>
    <property type="match status" value="1"/>
</dbReference>
<dbReference type="EMBL" id="MK165448">
    <property type="protein sequence ID" value="QBA86158.1"/>
    <property type="molecule type" value="Genomic_DNA"/>
</dbReference>
<dbReference type="InterPro" id="IPR007301">
    <property type="entry name" value="DoxD"/>
</dbReference>
<feature type="domain" description="Thiosulphate:quinone oxidoreductase small subunit DoxA" evidence="3">
    <location>
        <begin position="240"/>
        <end position="336"/>
    </location>
</feature>
<evidence type="ECO:0000256" key="1">
    <source>
        <dbReference type="SAM" id="Phobius"/>
    </source>
</evidence>
<feature type="transmembrane region" description="Helical" evidence="1">
    <location>
        <begin position="146"/>
        <end position="166"/>
    </location>
</feature>
<evidence type="ECO:0000259" key="2">
    <source>
        <dbReference type="Pfam" id="PF04173"/>
    </source>
</evidence>
<keyword evidence="1" id="KW-1133">Transmembrane helix</keyword>
<dbReference type="InterPro" id="IPR051907">
    <property type="entry name" value="DoxX-like_oxidoreductase"/>
</dbReference>
<dbReference type="InterPro" id="IPR011636">
    <property type="entry name" value="DoxA"/>
</dbReference>
<name>A0A411F1Y3_9PROT</name>
<sequence length="361" mass="39647">MTSIVDKEISKNAQPHSKRSWWILSVGLLAVRFVQGWIYWGGGSRRFIYGPQKLNPHDHWMAYKFQTAMPGAILGTQHIIAFLLHHFTLLYAGVIIFSAVELVSGLMLLTGFLTRLAAFLTLGLSFTLMLMFGWQGATCIDEWTMAASNFAMGITLVLLGSGAYSLDNWVARKNPVLAEKGWFRWLGGSTPLPLSDGAFKKLALVLFWIGVVFIVGTYSYYRGSVVTPFHGDPTGVKAHHIALTKGRIVDHKTLDVTMYVDAGTPTVPAHIIWIRLENAAGKTLDRWNAKTLSHLNPKAIHNIFAYQKVAPDPLLGLEAGLAAKATLELPLVRPLNNPSANSHDKIVMQGINGVVSTGMVS</sequence>
<dbReference type="GeneID" id="92931557"/>
<dbReference type="AlphaFoldDB" id="A0A411F1Y3"/>